<dbReference type="RefSeq" id="WP_011526162.1">
    <property type="nucleotide sequence ID" value="NC_008011.1"/>
</dbReference>
<name>Q1MS90_LAWIP</name>
<feature type="transmembrane region" description="Helical" evidence="7">
    <location>
        <begin position="240"/>
        <end position="264"/>
    </location>
</feature>
<evidence type="ECO:0000313" key="9">
    <source>
        <dbReference type="EMBL" id="CAJ54135.1"/>
    </source>
</evidence>
<dbReference type="InterPro" id="IPR035906">
    <property type="entry name" value="MetI-like_sf"/>
</dbReference>
<feature type="transmembrane region" description="Helical" evidence="7">
    <location>
        <begin position="109"/>
        <end position="127"/>
    </location>
</feature>
<evidence type="ECO:0000313" key="10">
    <source>
        <dbReference type="Proteomes" id="UP000002430"/>
    </source>
</evidence>
<dbReference type="GO" id="GO:0055085">
    <property type="term" value="P:transmembrane transport"/>
    <property type="evidence" value="ECO:0007669"/>
    <property type="project" value="InterPro"/>
</dbReference>
<dbReference type="InterPro" id="IPR000515">
    <property type="entry name" value="MetI-like"/>
</dbReference>
<evidence type="ECO:0000256" key="7">
    <source>
        <dbReference type="RuleBase" id="RU363032"/>
    </source>
</evidence>
<keyword evidence="3" id="KW-1003">Cell membrane</keyword>
<dbReference type="SUPFAM" id="SSF161098">
    <property type="entry name" value="MetI-like"/>
    <property type="match status" value="1"/>
</dbReference>
<dbReference type="CDD" id="cd06261">
    <property type="entry name" value="TM_PBP2"/>
    <property type="match status" value="1"/>
</dbReference>
<comment type="similarity">
    <text evidence="7">Belongs to the binding-protein-dependent transport system permease family.</text>
</comment>
<organism evidence="9 10">
    <name type="scientific">Lawsonia intracellularis (strain PHE/MN1-00)</name>
    <dbReference type="NCBI Taxonomy" id="363253"/>
    <lineage>
        <taxon>Bacteria</taxon>
        <taxon>Pseudomonadati</taxon>
        <taxon>Thermodesulfobacteriota</taxon>
        <taxon>Desulfovibrionia</taxon>
        <taxon>Desulfovibrionales</taxon>
        <taxon>Desulfovibrionaceae</taxon>
        <taxon>Lawsonia</taxon>
    </lineage>
</organism>
<dbReference type="Gene3D" id="1.10.3720.10">
    <property type="entry name" value="MetI-like"/>
    <property type="match status" value="1"/>
</dbReference>
<evidence type="ECO:0000256" key="2">
    <source>
        <dbReference type="ARBA" id="ARBA00022448"/>
    </source>
</evidence>
<dbReference type="GO" id="GO:0005886">
    <property type="term" value="C:plasma membrane"/>
    <property type="evidence" value="ECO:0007669"/>
    <property type="project" value="UniProtKB-SubCell"/>
</dbReference>
<sequence length="278" mass="31491">MKNKYNPYEPQGITYFLELAGAWLLAVIWALPLVYAIWTAFHPMAYSTNFSLSAPITLENFKLAWQAAPFAQYFVNTLLLVTLVITSQLIFCTLAAFALVRFEFRGKEIFFWIILIQLMIMPDVLIVENYKTISSMGLLDTTLAIAFPYLATGFGIFLLRQAFKIVPKELDDAAAIEGANIFQILWYVYVPLAKPTYIAYALVSMSYQWNNFLWPLIVTNSVSSRTLTVGLQIFSSIEQGVNWSIIAAAVLITTIPLLLALLLFQKQFMQSFMRAGIK</sequence>
<proteinExistence type="inferred from homology"/>
<evidence type="ECO:0000259" key="8">
    <source>
        <dbReference type="PROSITE" id="PS50928"/>
    </source>
</evidence>
<feature type="transmembrane region" description="Helical" evidence="7">
    <location>
        <begin position="73"/>
        <end position="97"/>
    </location>
</feature>
<feature type="transmembrane region" description="Helical" evidence="7">
    <location>
        <begin position="133"/>
        <end position="159"/>
    </location>
</feature>
<dbReference type="OrthoDB" id="369039at2"/>
<gene>
    <name evidence="9" type="ordered locus">LI0079</name>
</gene>
<evidence type="ECO:0000256" key="6">
    <source>
        <dbReference type="ARBA" id="ARBA00023136"/>
    </source>
</evidence>
<keyword evidence="10" id="KW-1185">Reference proteome</keyword>
<feature type="domain" description="ABC transmembrane type-1" evidence="8">
    <location>
        <begin position="74"/>
        <end position="264"/>
    </location>
</feature>
<dbReference type="eggNOG" id="COG0395">
    <property type="taxonomic scope" value="Bacteria"/>
</dbReference>
<dbReference type="PANTHER" id="PTHR43744">
    <property type="entry name" value="ABC TRANSPORTER PERMEASE PROTEIN MG189-RELATED-RELATED"/>
    <property type="match status" value="1"/>
</dbReference>
<evidence type="ECO:0000256" key="1">
    <source>
        <dbReference type="ARBA" id="ARBA00004651"/>
    </source>
</evidence>
<evidence type="ECO:0000256" key="4">
    <source>
        <dbReference type="ARBA" id="ARBA00022692"/>
    </source>
</evidence>
<keyword evidence="6 7" id="KW-0472">Membrane</keyword>
<accession>Q1MS90</accession>
<feature type="transmembrane region" description="Helical" evidence="7">
    <location>
        <begin position="12"/>
        <end position="38"/>
    </location>
</feature>
<protein>
    <submittedName>
        <fullName evidence="9">Inner membrane component of binding-protein-dependent transport system</fullName>
    </submittedName>
</protein>
<dbReference type="EMBL" id="AM180252">
    <property type="protein sequence ID" value="CAJ54135.1"/>
    <property type="molecule type" value="Genomic_DNA"/>
</dbReference>
<comment type="subcellular location">
    <subcellularLocation>
        <location evidence="1 7">Cell membrane</location>
        <topology evidence="1 7">Multi-pass membrane protein</topology>
    </subcellularLocation>
</comment>
<dbReference type="STRING" id="363253.LI0079"/>
<dbReference type="HOGENOM" id="CLU_016047_1_1_7"/>
<evidence type="ECO:0000256" key="5">
    <source>
        <dbReference type="ARBA" id="ARBA00022989"/>
    </source>
</evidence>
<reference evidence="9 10" key="1">
    <citation type="submission" date="2005-11" db="EMBL/GenBank/DDBJ databases">
        <title>The complete genome sequence of Lawsonia intracellularis: the causative agent of proliferative enteropathy.</title>
        <authorList>
            <person name="Kaur K."/>
            <person name="Zhang Q."/>
            <person name="Beckler D."/>
            <person name="Munir S."/>
            <person name="Li L."/>
            <person name="Kinsley K."/>
            <person name="Herron L."/>
            <person name="Peterson A."/>
            <person name="May B."/>
            <person name="Singh S."/>
            <person name="Gebhart C."/>
            <person name="Kapur V."/>
        </authorList>
    </citation>
    <scope>NUCLEOTIDE SEQUENCE [LARGE SCALE GENOMIC DNA]</scope>
    <source>
        <strain evidence="9 10">PHE/MN1-00</strain>
    </source>
</reference>
<keyword evidence="2 7" id="KW-0813">Transport</keyword>
<dbReference type="PROSITE" id="PS50928">
    <property type="entry name" value="ABC_TM1"/>
    <property type="match status" value="1"/>
</dbReference>
<dbReference type="AlphaFoldDB" id="Q1MS90"/>
<dbReference type="PANTHER" id="PTHR43744:SF3">
    <property type="entry name" value="LACTOSE TRANSPORT SYSTEM PERMEASE PROTEIN LACG"/>
    <property type="match status" value="1"/>
</dbReference>
<dbReference type="Proteomes" id="UP000002430">
    <property type="component" value="Chromosome"/>
</dbReference>
<keyword evidence="5 7" id="KW-1133">Transmembrane helix</keyword>
<keyword evidence="4 7" id="KW-0812">Transmembrane</keyword>
<dbReference type="Pfam" id="PF00528">
    <property type="entry name" value="BPD_transp_1"/>
    <property type="match status" value="1"/>
</dbReference>
<evidence type="ECO:0000256" key="3">
    <source>
        <dbReference type="ARBA" id="ARBA00022475"/>
    </source>
</evidence>
<dbReference type="KEGG" id="lip:LI0079"/>